<feature type="transmembrane region" description="Helical" evidence="1">
    <location>
        <begin position="12"/>
        <end position="31"/>
    </location>
</feature>
<dbReference type="EMBL" id="PEYO01000017">
    <property type="protein sequence ID" value="PIU03461.1"/>
    <property type="molecule type" value="Genomic_DNA"/>
</dbReference>
<keyword evidence="1" id="KW-0812">Transmembrane</keyword>
<sequence length="322" mass="36088">MKNLKKFLKKRWFIIFLAIIAVALLLIKFFAKPIAPVAPIKQPKPTSSQPSKIYKPISEFGLMIGGEYLTINLNQNNFAQFPKTLSVFPISIKSIAAEKALLAKYLGRVNFISTINQIVFSGKYSLANKKIAYQDAEALVQEKLTLWGLVDQDSIPTIKGYSAFGLELLPVADSSSAQIWKVAFEQQINGYPLKSLSIQENITEAQINTSGQLINLVSYLFEPDETKKTDIPLKTSDKVIEELEQGQGEFFITINSQGEQFSPPLMNIIKSITVDDVSLAYFIGVKNQQEYRPFFVFRGNLFYQTGESIQAILILPATEDQP</sequence>
<keyword evidence="1" id="KW-1133">Transmembrane helix</keyword>
<protein>
    <submittedName>
        <fullName evidence="2">Uncharacterized protein</fullName>
    </submittedName>
</protein>
<dbReference type="Proteomes" id="UP000228996">
    <property type="component" value="Unassembled WGS sequence"/>
</dbReference>
<reference evidence="3" key="1">
    <citation type="submission" date="2017-09" db="EMBL/GenBank/DDBJ databases">
        <title>Depth-based differentiation of microbial function through sediment-hosted aquifers and enrichment of novel symbionts in the deep terrestrial subsurface.</title>
        <authorList>
            <person name="Probst A.J."/>
            <person name="Ladd B."/>
            <person name="Jarett J.K."/>
            <person name="Geller-Mcgrath D.E."/>
            <person name="Sieber C.M.K."/>
            <person name="Emerson J.B."/>
            <person name="Anantharaman K."/>
            <person name="Thomas B.C."/>
            <person name="Malmstrom R."/>
            <person name="Stieglmeier M."/>
            <person name="Klingl A."/>
            <person name="Woyke T."/>
            <person name="Ryan C.M."/>
            <person name="Banfield J.F."/>
        </authorList>
    </citation>
    <scope>NUCLEOTIDE SEQUENCE [LARGE SCALE GENOMIC DNA]</scope>
</reference>
<evidence type="ECO:0000313" key="3">
    <source>
        <dbReference type="Proteomes" id="UP000228996"/>
    </source>
</evidence>
<accession>A0A2M6XCQ9</accession>
<proteinExistence type="predicted"/>
<keyword evidence="1" id="KW-0472">Membrane</keyword>
<dbReference type="AlphaFoldDB" id="A0A2M6XCQ9"/>
<gene>
    <name evidence="2" type="ORF">COT44_03385</name>
</gene>
<evidence type="ECO:0000256" key="1">
    <source>
        <dbReference type="SAM" id="Phobius"/>
    </source>
</evidence>
<organism evidence="2 3">
    <name type="scientific">Candidatus Shapirobacteria bacterium CG08_land_8_20_14_0_20_39_18</name>
    <dbReference type="NCBI Taxonomy" id="1974883"/>
    <lineage>
        <taxon>Bacteria</taxon>
        <taxon>Candidatus Shapironibacteriota</taxon>
    </lineage>
</organism>
<name>A0A2M6XCQ9_9BACT</name>
<evidence type="ECO:0000313" key="2">
    <source>
        <dbReference type="EMBL" id="PIU03461.1"/>
    </source>
</evidence>
<comment type="caution">
    <text evidence="2">The sequence shown here is derived from an EMBL/GenBank/DDBJ whole genome shotgun (WGS) entry which is preliminary data.</text>
</comment>